<dbReference type="PROSITE" id="PS51449">
    <property type="entry name" value="MTTASE_N"/>
    <property type="match status" value="1"/>
</dbReference>
<dbReference type="AlphaFoldDB" id="A0A382RN45"/>
<dbReference type="InterPro" id="IPR038135">
    <property type="entry name" value="Methylthiotransferase_N_sf"/>
</dbReference>
<dbReference type="GO" id="GO:0035596">
    <property type="term" value="F:methylthiotransferase activity"/>
    <property type="evidence" value="ECO:0007669"/>
    <property type="project" value="InterPro"/>
</dbReference>
<evidence type="ECO:0000313" key="2">
    <source>
        <dbReference type="EMBL" id="SVC98507.1"/>
    </source>
</evidence>
<dbReference type="GO" id="GO:0051539">
    <property type="term" value="F:4 iron, 4 sulfur cluster binding"/>
    <property type="evidence" value="ECO:0007669"/>
    <property type="project" value="UniProtKB-KW"/>
</dbReference>
<proteinExistence type="predicted"/>
<dbReference type="Gene3D" id="3.40.50.12160">
    <property type="entry name" value="Methylthiotransferase, N-terminal domain"/>
    <property type="match status" value="1"/>
</dbReference>
<organism evidence="2">
    <name type="scientific">marine metagenome</name>
    <dbReference type="NCBI Taxonomy" id="408172"/>
    <lineage>
        <taxon>unclassified sequences</taxon>
        <taxon>metagenomes</taxon>
        <taxon>ecological metagenomes</taxon>
    </lineage>
</organism>
<feature type="domain" description="MTTase N-terminal" evidence="1">
    <location>
        <begin position="1"/>
        <end position="33"/>
    </location>
</feature>
<dbReference type="EMBL" id="UINC01122597">
    <property type="protein sequence ID" value="SVC98507.1"/>
    <property type="molecule type" value="Genomic_DNA"/>
</dbReference>
<accession>A0A382RN45</accession>
<reference evidence="2" key="1">
    <citation type="submission" date="2018-05" db="EMBL/GenBank/DDBJ databases">
        <authorList>
            <person name="Lanie J.A."/>
            <person name="Ng W.-L."/>
            <person name="Kazmierczak K.M."/>
            <person name="Andrzejewski T.M."/>
            <person name="Davidsen T.M."/>
            <person name="Wayne K.J."/>
            <person name="Tettelin H."/>
            <person name="Glass J.I."/>
            <person name="Rusch D."/>
            <person name="Podicherti R."/>
            <person name="Tsui H.-C.T."/>
            <person name="Winkler M.E."/>
        </authorList>
    </citation>
    <scope>NUCLEOTIDE SEQUENCE</scope>
</reference>
<evidence type="ECO:0000259" key="1">
    <source>
        <dbReference type="PROSITE" id="PS51449"/>
    </source>
</evidence>
<protein>
    <recommendedName>
        <fullName evidence="1">MTTase N-terminal domain-containing protein</fullName>
    </recommendedName>
</protein>
<dbReference type="GO" id="GO:0046872">
    <property type="term" value="F:metal ion binding"/>
    <property type="evidence" value="ECO:0007669"/>
    <property type="project" value="UniProtKB-KW"/>
</dbReference>
<sequence length="33" mass="3502">MKIGFVSLGCPKNLVDTEVMLGLAEQAGHEVTN</sequence>
<dbReference type="InterPro" id="IPR013848">
    <property type="entry name" value="Methylthiotransferase_N"/>
</dbReference>
<feature type="non-terminal residue" evidence="2">
    <location>
        <position position="33"/>
    </location>
</feature>
<name>A0A382RN45_9ZZZZ</name>
<gene>
    <name evidence="2" type="ORF">METZ01_LOCUS351361</name>
</gene>